<dbReference type="Pfam" id="PF00106">
    <property type="entry name" value="adh_short"/>
    <property type="match status" value="1"/>
</dbReference>
<dbReference type="Proteomes" id="UP000029554">
    <property type="component" value="Unassembled WGS sequence"/>
</dbReference>
<dbReference type="InterPro" id="IPR051911">
    <property type="entry name" value="SDR_oxidoreductase"/>
</dbReference>
<evidence type="ECO:0000256" key="3">
    <source>
        <dbReference type="RuleBase" id="RU000363"/>
    </source>
</evidence>
<dbReference type="eggNOG" id="COG4221">
    <property type="taxonomic scope" value="Bacteria"/>
</dbReference>
<reference evidence="4 5" key="1">
    <citation type="submission" date="2014-09" db="EMBL/GenBank/DDBJ databases">
        <title>Whole Genome Shotgun of Flavobacterium aquatile LMG 4008.</title>
        <authorList>
            <person name="Gale A.N."/>
            <person name="Pipes S.E."/>
            <person name="Newman J.D."/>
        </authorList>
    </citation>
    <scope>NUCLEOTIDE SEQUENCE [LARGE SCALE GENOMIC DNA]</scope>
    <source>
        <strain evidence="4 5">LMG 4008</strain>
    </source>
</reference>
<gene>
    <name evidence="4" type="ORF">LG45_14340</name>
</gene>
<proteinExistence type="inferred from homology"/>
<dbReference type="Gene3D" id="3.40.50.720">
    <property type="entry name" value="NAD(P)-binding Rossmann-like Domain"/>
    <property type="match status" value="1"/>
</dbReference>
<dbReference type="InterPro" id="IPR002347">
    <property type="entry name" value="SDR_fam"/>
</dbReference>
<evidence type="ECO:0000313" key="5">
    <source>
        <dbReference type="Proteomes" id="UP000029554"/>
    </source>
</evidence>
<dbReference type="InterPro" id="IPR020904">
    <property type="entry name" value="Sc_DH/Rdtase_CS"/>
</dbReference>
<keyword evidence="2" id="KW-0560">Oxidoreductase</keyword>
<dbReference type="OrthoDB" id="1235794at2"/>
<dbReference type="InterPro" id="IPR036291">
    <property type="entry name" value="NAD(P)-bd_dom_sf"/>
</dbReference>
<dbReference type="PRINTS" id="PR00081">
    <property type="entry name" value="GDHRDH"/>
</dbReference>
<keyword evidence="5" id="KW-1185">Reference proteome</keyword>
<comment type="caution">
    <text evidence="4">The sequence shown here is derived from an EMBL/GenBank/DDBJ whole genome shotgun (WGS) entry which is preliminary data.</text>
</comment>
<dbReference type="PROSITE" id="PS00061">
    <property type="entry name" value="ADH_SHORT"/>
    <property type="match status" value="1"/>
</dbReference>
<dbReference type="EMBL" id="JRHH01000005">
    <property type="protein sequence ID" value="KGD67385.1"/>
    <property type="molecule type" value="Genomic_DNA"/>
</dbReference>
<accession>A0A095UXR8</accession>
<comment type="similarity">
    <text evidence="1 3">Belongs to the short-chain dehydrogenases/reductases (SDR) family.</text>
</comment>
<dbReference type="STRING" id="1453498.LG45_14340"/>
<evidence type="ECO:0000256" key="2">
    <source>
        <dbReference type="ARBA" id="ARBA00023002"/>
    </source>
</evidence>
<dbReference type="CDD" id="cd05374">
    <property type="entry name" value="17beta-HSD-like_SDR_c"/>
    <property type="match status" value="1"/>
</dbReference>
<organism evidence="4 5">
    <name type="scientific">Flavobacterium aquatile LMG 4008 = ATCC 11947</name>
    <dbReference type="NCBI Taxonomy" id="1453498"/>
    <lineage>
        <taxon>Bacteria</taxon>
        <taxon>Pseudomonadati</taxon>
        <taxon>Bacteroidota</taxon>
        <taxon>Flavobacteriia</taxon>
        <taxon>Flavobacteriales</taxon>
        <taxon>Flavobacteriaceae</taxon>
        <taxon>Flavobacterium</taxon>
    </lineage>
</organism>
<dbReference type="AlphaFoldDB" id="A0A095UXR8"/>
<dbReference type="GO" id="GO:0016491">
    <property type="term" value="F:oxidoreductase activity"/>
    <property type="evidence" value="ECO:0007669"/>
    <property type="project" value="UniProtKB-KW"/>
</dbReference>
<dbReference type="PRINTS" id="PR00080">
    <property type="entry name" value="SDRFAMILY"/>
</dbReference>
<protein>
    <submittedName>
        <fullName evidence="4">Short-chain dehydrogenase</fullName>
    </submittedName>
</protein>
<evidence type="ECO:0000313" key="4">
    <source>
        <dbReference type="EMBL" id="KGD67385.1"/>
    </source>
</evidence>
<dbReference type="PANTHER" id="PTHR43976">
    <property type="entry name" value="SHORT CHAIN DEHYDROGENASE"/>
    <property type="match status" value="1"/>
</dbReference>
<dbReference type="NCBIfam" id="NF006114">
    <property type="entry name" value="PRK08263.1"/>
    <property type="match status" value="1"/>
</dbReference>
<dbReference type="RefSeq" id="WP_035128169.1">
    <property type="nucleotide sequence ID" value="NZ_JRHH01000005.1"/>
</dbReference>
<sequence length="271" mass="29977">MSKTILITGASKGFGKVWTEAFLKQGYQVAASARNIEPLNDLVSKYGDLLFTFSLDVNNREAAFEAVKKVHNHFGKIDVLINNAGYSLFGAVEEASEQEARNQFDTNFFGALWMTQAVLPIMRKQNSGHIIQTSSILGLITLPFQSIYNASKFAIEGLSETLASEVKAFGIHVTLLEPNGYESDIWKGDFNSNSISVYDGFKKSYSESDSKGSFGNVEATAEALLKLVHTTNPPLRMFLGKVGLPAVKHHYEQRISLWEEWADVSEKAHGN</sequence>
<dbReference type="PANTHER" id="PTHR43976:SF16">
    <property type="entry name" value="SHORT-CHAIN DEHYDROGENASE_REDUCTASE FAMILY PROTEIN"/>
    <property type="match status" value="1"/>
</dbReference>
<name>A0A095UXR8_9FLAO</name>
<evidence type="ECO:0000256" key="1">
    <source>
        <dbReference type="ARBA" id="ARBA00006484"/>
    </source>
</evidence>
<dbReference type="SUPFAM" id="SSF51735">
    <property type="entry name" value="NAD(P)-binding Rossmann-fold domains"/>
    <property type="match status" value="1"/>
</dbReference>